<proteinExistence type="predicted"/>
<organism evidence="1 2">
    <name type="scientific">Rubellimicrobium aerolatum</name>
    <dbReference type="NCBI Taxonomy" id="490979"/>
    <lineage>
        <taxon>Bacteria</taxon>
        <taxon>Pseudomonadati</taxon>
        <taxon>Pseudomonadota</taxon>
        <taxon>Alphaproteobacteria</taxon>
        <taxon>Rhodobacterales</taxon>
        <taxon>Roseobacteraceae</taxon>
        <taxon>Rubellimicrobium</taxon>
    </lineage>
</organism>
<accession>A0ABW0SFV4</accession>
<gene>
    <name evidence="1" type="ORF">ACFPOC_15660</name>
</gene>
<comment type="caution">
    <text evidence="1">The sequence shown here is derived from an EMBL/GenBank/DDBJ whole genome shotgun (WGS) entry which is preliminary data.</text>
</comment>
<evidence type="ECO:0000313" key="2">
    <source>
        <dbReference type="Proteomes" id="UP001596056"/>
    </source>
</evidence>
<reference evidence="2" key="1">
    <citation type="journal article" date="2019" name="Int. J. Syst. Evol. Microbiol.">
        <title>The Global Catalogue of Microorganisms (GCM) 10K type strain sequencing project: providing services to taxonomists for standard genome sequencing and annotation.</title>
        <authorList>
            <consortium name="The Broad Institute Genomics Platform"/>
            <consortium name="The Broad Institute Genome Sequencing Center for Infectious Disease"/>
            <person name="Wu L."/>
            <person name="Ma J."/>
        </authorList>
    </citation>
    <scope>NUCLEOTIDE SEQUENCE [LARGE SCALE GENOMIC DNA]</scope>
    <source>
        <strain evidence="2">KACC 11588</strain>
    </source>
</reference>
<name>A0ABW0SFV4_9RHOB</name>
<protein>
    <submittedName>
        <fullName evidence="1">Uncharacterized protein</fullName>
    </submittedName>
</protein>
<dbReference type="RefSeq" id="WP_280922904.1">
    <property type="nucleotide sequence ID" value="NZ_JAGGJP010000009.1"/>
</dbReference>
<keyword evidence="2" id="KW-1185">Reference proteome</keyword>
<sequence>MLDPIVNFFAKLLDLVAPTPRESDYLAIPIRRDDRRDASRR</sequence>
<dbReference type="EMBL" id="JBHSNA010000020">
    <property type="protein sequence ID" value="MFC5567850.1"/>
    <property type="molecule type" value="Genomic_DNA"/>
</dbReference>
<evidence type="ECO:0000313" key="1">
    <source>
        <dbReference type="EMBL" id="MFC5567850.1"/>
    </source>
</evidence>
<dbReference type="Proteomes" id="UP001596056">
    <property type="component" value="Unassembled WGS sequence"/>
</dbReference>